<keyword evidence="3 6" id="KW-0808">Transferase</keyword>
<gene>
    <name evidence="6" type="ORF">SAMN02745225_00637</name>
</gene>
<dbReference type="InterPro" id="IPR029028">
    <property type="entry name" value="Alpha/beta_knot_MTases"/>
</dbReference>
<reference evidence="7" key="1">
    <citation type="submission" date="2016-11" db="EMBL/GenBank/DDBJ databases">
        <authorList>
            <person name="Varghese N."/>
            <person name="Submissions S."/>
        </authorList>
    </citation>
    <scope>NUCLEOTIDE SEQUENCE [LARGE SCALE GENOMIC DNA]</scope>
    <source>
        <strain evidence="7">DSM 19514</strain>
    </source>
</reference>
<evidence type="ECO:0000256" key="2">
    <source>
        <dbReference type="ARBA" id="ARBA00022603"/>
    </source>
</evidence>
<evidence type="ECO:0000256" key="4">
    <source>
        <dbReference type="SAM" id="MobiDB-lite"/>
    </source>
</evidence>
<organism evidence="6 7">
    <name type="scientific">Ferrithrix thermotolerans DSM 19514</name>
    <dbReference type="NCBI Taxonomy" id="1121881"/>
    <lineage>
        <taxon>Bacteria</taxon>
        <taxon>Bacillati</taxon>
        <taxon>Actinomycetota</taxon>
        <taxon>Acidimicrobiia</taxon>
        <taxon>Acidimicrobiales</taxon>
        <taxon>Acidimicrobiaceae</taxon>
        <taxon>Ferrithrix</taxon>
    </lineage>
</organism>
<comment type="similarity">
    <text evidence="1">Belongs to the class IV-like SAM-binding methyltransferase superfamily. RNA methyltransferase TrmH family.</text>
</comment>
<protein>
    <submittedName>
        <fullName evidence="6">23S rRNA (Guanosine2251-2'-O)-methyltransferase</fullName>
    </submittedName>
</protein>
<dbReference type="NCBIfam" id="TIGR00186">
    <property type="entry name" value="rRNA_methyl_3"/>
    <property type="match status" value="1"/>
</dbReference>
<dbReference type="GO" id="GO:0006396">
    <property type="term" value="P:RNA processing"/>
    <property type="evidence" value="ECO:0007669"/>
    <property type="project" value="InterPro"/>
</dbReference>
<evidence type="ECO:0000259" key="5">
    <source>
        <dbReference type="SMART" id="SM00967"/>
    </source>
</evidence>
<evidence type="ECO:0000256" key="1">
    <source>
        <dbReference type="ARBA" id="ARBA00007228"/>
    </source>
</evidence>
<keyword evidence="7" id="KW-1185">Reference proteome</keyword>
<dbReference type="OrthoDB" id="9785673at2"/>
<dbReference type="InterPro" id="IPR001537">
    <property type="entry name" value="SpoU_MeTrfase"/>
</dbReference>
<dbReference type="GO" id="GO:0005829">
    <property type="term" value="C:cytosol"/>
    <property type="evidence" value="ECO:0007669"/>
    <property type="project" value="TreeGrafter"/>
</dbReference>
<dbReference type="InterPro" id="IPR004441">
    <property type="entry name" value="rRNA_MeTrfase_TrmH"/>
</dbReference>
<dbReference type="Pfam" id="PF08032">
    <property type="entry name" value="SpoU_sub_bind"/>
    <property type="match status" value="1"/>
</dbReference>
<dbReference type="Gene3D" id="3.30.1330.30">
    <property type="match status" value="1"/>
</dbReference>
<feature type="region of interest" description="Disordered" evidence="4">
    <location>
        <begin position="1"/>
        <end position="37"/>
    </location>
</feature>
<dbReference type="SMART" id="SM00967">
    <property type="entry name" value="SpoU_sub_bind"/>
    <property type="match status" value="1"/>
</dbReference>
<dbReference type="Proteomes" id="UP000184295">
    <property type="component" value="Unassembled WGS sequence"/>
</dbReference>
<evidence type="ECO:0000313" key="7">
    <source>
        <dbReference type="Proteomes" id="UP000184295"/>
    </source>
</evidence>
<dbReference type="SUPFAM" id="SSF55315">
    <property type="entry name" value="L30e-like"/>
    <property type="match status" value="1"/>
</dbReference>
<dbReference type="EMBL" id="FQUL01000005">
    <property type="protein sequence ID" value="SHE44391.1"/>
    <property type="molecule type" value="Genomic_DNA"/>
</dbReference>
<sequence length="276" mass="30009">MTQRRKPVSRPRGGYVRSAVPSTPRMTVASRRKAEGEQVEGRQSVRELLKARVRKTHEIYLDQGVDRTGIVEEIVSLALKNRVPVKEISGAKFDSMCRSEGAQGVLALADPVRFDSSESWFTGSDGGGRKHMVVLDHVTDPRNLGAVLRSAECAGFSYVVLPERRSCGITPTVTKAAAGAIEYLRFAYVSGVPAFLEQIKKFNVWSVGLDPGAPDSLWSVSLRDTSFALVVGSEGKGLARLVRQRCDYLVSIPQAGQVESLNVSAAATVAMFTLLR</sequence>
<feature type="domain" description="RNA 2-O ribose methyltransferase substrate binding" evidence="5">
    <location>
        <begin position="38"/>
        <end position="115"/>
    </location>
</feature>
<evidence type="ECO:0000313" key="6">
    <source>
        <dbReference type="EMBL" id="SHE44391.1"/>
    </source>
</evidence>
<proteinExistence type="inferred from homology"/>
<dbReference type="InterPro" id="IPR029026">
    <property type="entry name" value="tRNA_m1G_MTases_N"/>
</dbReference>
<evidence type="ECO:0000256" key="3">
    <source>
        <dbReference type="ARBA" id="ARBA00022679"/>
    </source>
</evidence>
<dbReference type="GO" id="GO:0008173">
    <property type="term" value="F:RNA methyltransferase activity"/>
    <property type="evidence" value="ECO:0007669"/>
    <property type="project" value="InterPro"/>
</dbReference>
<dbReference type="CDD" id="cd18103">
    <property type="entry name" value="SpoU-like_RlmB"/>
    <property type="match status" value="1"/>
</dbReference>
<dbReference type="PANTHER" id="PTHR46429">
    <property type="entry name" value="23S RRNA (GUANOSINE-2'-O-)-METHYLTRANSFERASE RLMB"/>
    <property type="match status" value="1"/>
</dbReference>
<dbReference type="AlphaFoldDB" id="A0A1M4TIU0"/>
<dbReference type="InterPro" id="IPR013123">
    <property type="entry name" value="SpoU_subst-bd"/>
</dbReference>
<dbReference type="SUPFAM" id="SSF75217">
    <property type="entry name" value="alpha/beta knot"/>
    <property type="match status" value="1"/>
</dbReference>
<dbReference type="GO" id="GO:0003723">
    <property type="term" value="F:RNA binding"/>
    <property type="evidence" value="ECO:0007669"/>
    <property type="project" value="InterPro"/>
</dbReference>
<dbReference type="PANTHER" id="PTHR46429:SF1">
    <property type="entry name" value="23S RRNA (GUANOSINE-2'-O-)-METHYLTRANSFERASE RLMB"/>
    <property type="match status" value="1"/>
</dbReference>
<dbReference type="InterPro" id="IPR029064">
    <property type="entry name" value="Ribosomal_eL30-like_sf"/>
</dbReference>
<dbReference type="Gene3D" id="3.40.1280.10">
    <property type="match status" value="1"/>
</dbReference>
<name>A0A1M4TIU0_9ACTN</name>
<keyword evidence="2 6" id="KW-0489">Methyltransferase</keyword>
<dbReference type="GO" id="GO:0032259">
    <property type="term" value="P:methylation"/>
    <property type="evidence" value="ECO:0007669"/>
    <property type="project" value="UniProtKB-KW"/>
</dbReference>
<dbReference type="STRING" id="1121881.SAMN02745225_00637"/>
<accession>A0A1M4TIU0</accession>
<dbReference type="Pfam" id="PF00588">
    <property type="entry name" value="SpoU_methylase"/>
    <property type="match status" value="1"/>
</dbReference>
<dbReference type="RefSeq" id="WP_084660139.1">
    <property type="nucleotide sequence ID" value="NZ_FQUL01000005.1"/>
</dbReference>